<dbReference type="FunFam" id="1.10.630.10:FF:000022">
    <property type="entry name" value="Taxadiene 5-alpha hydroxylase"/>
    <property type="match status" value="1"/>
</dbReference>
<keyword evidence="8 9" id="KW-0408">Iron</keyword>
<evidence type="ECO:0000256" key="10">
    <source>
        <dbReference type="RuleBase" id="RU000461"/>
    </source>
</evidence>
<dbReference type="PANTHER" id="PTHR24286">
    <property type="entry name" value="CYTOCHROME P450 26"/>
    <property type="match status" value="1"/>
</dbReference>
<dbReference type="PROSITE" id="PS00086">
    <property type="entry name" value="CYTOCHROME_P450"/>
    <property type="match status" value="1"/>
</dbReference>
<keyword evidence="9 10" id="KW-0349">Heme</keyword>
<dbReference type="GO" id="GO:0016020">
    <property type="term" value="C:membrane"/>
    <property type="evidence" value="ECO:0007669"/>
    <property type="project" value="UniProtKB-SubCell"/>
</dbReference>
<feature type="transmembrane region" description="Helical" evidence="11">
    <location>
        <begin position="6"/>
        <end position="26"/>
    </location>
</feature>
<dbReference type="GO" id="GO:0004497">
    <property type="term" value="F:monooxygenase activity"/>
    <property type="evidence" value="ECO:0007669"/>
    <property type="project" value="UniProtKB-KW"/>
</dbReference>
<dbReference type="Pfam" id="PF00067">
    <property type="entry name" value="p450"/>
    <property type="match status" value="1"/>
</dbReference>
<protein>
    <recommendedName>
        <fullName evidence="14">Cytochrome P450</fullName>
    </recommendedName>
</protein>
<dbReference type="PRINTS" id="PR00385">
    <property type="entry name" value="P450"/>
</dbReference>
<evidence type="ECO:0000256" key="8">
    <source>
        <dbReference type="ARBA" id="ARBA00023004"/>
    </source>
</evidence>
<dbReference type="PANTHER" id="PTHR24286:SF53">
    <property type="entry name" value="BETA-AMYRIN 28-OXIDASE-LIKE"/>
    <property type="match status" value="1"/>
</dbReference>
<dbReference type="GO" id="GO:0005506">
    <property type="term" value="F:iron ion binding"/>
    <property type="evidence" value="ECO:0007669"/>
    <property type="project" value="InterPro"/>
</dbReference>
<evidence type="ECO:0000256" key="3">
    <source>
        <dbReference type="ARBA" id="ARBA00010617"/>
    </source>
</evidence>
<comment type="similarity">
    <text evidence="3 10">Belongs to the cytochrome P450 family.</text>
</comment>
<comment type="caution">
    <text evidence="12">The sequence shown here is derived from an EMBL/GenBank/DDBJ whole genome shotgun (WGS) entry which is preliminary data.</text>
</comment>
<dbReference type="GO" id="GO:0016125">
    <property type="term" value="P:sterol metabolic process"/>
    <property type="evidence" value="ECO:0007669"/>
    <property type="project" value="TreeGrafter"/>
</dbReference>
<evidence type="ECO:0000313" key="13">
    <source>
        <dbReference type="Proteomes" id="UP001415857"/>
    </source>
</evidence>
<dbReference type="CDD" id="cd11043">
    <property type="entry name" value="CYP90-like"/>
    <property type="match status" value="1"/>
</dbReference>
<evidence type="ECO:0000256" key="5">
    <source>
        <dbReference type="ARBA" id="ARBA00022723"/>
    </source>
</evidence>
<keyword evidence="7 10" id="KW-0560">Oxidoreductase</keyword>
<dbReference type="PRINTS" id="PR00463">
    <property type="entry name" value="EP450I"/>
</dbReference>
<dbReference type="InterPro" id="IPR001128">
    <property type="entry name" value="Cyt_P450"/>
</dbReference>
<keyword evidence="4 11" id="KW-0812">Transmembrane</keyword>
<reference evidence="12 13" key="1">
    <citation type="journal article" date="2024" name="Plant J.">
        <title>Genome sequences and population genomics reveal climatic adaptation and genomic divergence between two closely related sweetgum species.</title>
        <authorList>
            <person name="Xu W.Q."/>
            <person name="Ren C.Q."/>
            <person name="Zhang X.Y."/>
            <person name="Comes H.P."/>
            <person name="Liu X.H."/>
            <person name="Li Y.G."/>
            <person name="Kettle C.J."/>
            <person name="Jalonen R."/>
            <person name="Gaisberger H."/>
            <person name="Ma Y.Z."/>
            <person name="Qiu Y.X."/>
        </authorList>
    </citation>
    <scope>NUCLEOTIDE SEQUENCE [LARGE SCALE GENOMIC DNA]</scope>
    <source>
        <strain evidence="12">Hangzhou</strain>
    </source>
</reference>
<dbReference type="AlphaFoldDB" id="A0AAP0N5R9"/>
<evidence type="ECO:0000256" key="11">
    <source>
        <dbReference type="SAM" id="Phobius"/>
    </source>
</evidence>
<sequence length="486" mass="54845">MDLSFPNPLHFVVLFASLFLLLLLIFKPKKSPPANPKLPPGKTGWPVIGETLEYVMAGRNGNPGKFVDERMKKYSHDVFKTSLLGENMAVFCGAAGNKFLFSNENKLVTTWYPDSVQKVILPHPSHAETDVGLGVTRMRSIVPEFLKPEALKNYVSIMDSTTRQHIEEKWAQNNEVKVVPLAKKYTFALACRLFLSIDDPKHVAKLSNHFARVTDGLISLPLNFPGTSFYRAVKAGNMIREEVLAIIKQRKMELSEKRDATVGIDLLSRMLLYTDENGKFVSEMVIASMILGLLIASFDTTSALITSVVNYLAEFPDIYSKVLEEQMEITKSKGPNELLNWDDIQKMKYSWSVANETMRLAPPAQGFFKVAISDFTFAGFSIPTGWKEYWTPYSTNKNPTYFPNPEKFDPSRFEGNGPAPYTFVPFGGGPRMCPGREYARVEVLVFIHNVVTKFEWEKLIPNEKIVYITSPIPANGLPIRLQPHKK</sequence>
<name>A0AAP0N5R9_LIQFO</name>
<evidence type="ECO:0000256" key="2">
    <source>
        <dbReference type="ARBA" id="ARBA00004167"/>
    </source>
</evidence>
<organism evidence="12 13">
    <name type="scientific">Liquidambar formosana</name>
    <name type="common">Formosan gum</name>
    <dbReference type="NCBI Taxonomy" id="63359"/>
    <lineage>
        <taxon>Eukaryota</taxon>
        <taxon>Viridiplantae</taxon>
        <taxon>Streptophyta</taxon>
        <taxon>Embryophyta</taxon>
        <taxon>Tracheophyta</taxon>
        <taxon>Spermatophyta</taxon>
        <taxon>Magnoliopsida</taxon>
        <taxon>eudicotyledons</taxon>
        <taxon>Gunneridae</taxon>
        <taxon>Pentapetalae</taxon>
        <taxon>Saxifragales</taxon>
        <taxon>Altingiaceae</taxon>
        <taxon>Liquidambar</taxon>
    </lineage>
</organism>
<dbReference type="GO" id="GO:0020037">
    <property type="term" value="F:heme binding"/>
    <property type="evidence" value="ECO:0007669"/>
    <property type="project" value="InterPro"/>
</dbReference>
<keyword evidence="10" id="KW-0503">Monooxygenase</keyword>
<keyword evidence="5 9" id="KW-0479">Metal-binding</keyword>
<dbReference type="SUPFAM" id="SSF48264">
    <property type="entry name" value="Cytochrome P450"/>
    <property type="match status" value="1"/>
</dbReference>
<keyword evidence="11" id="KW-0472">Membrane</keyword>
<evidence type="ECO:0000256" key="1">
    <source>
        <dbReference type="ARBA" id="ARBA00001971"/>
    </source>
</evidence>
<evidence type="ECO:0000256" key="9">
    <source>
        <dbReference type="PIRSR" id="PIRSR602401-1"/>
    </source>
</evidence>
<dbReference type="InterPro" id="IPR002401">
    <property type="entry name" value="Cyt_P450_E_grp-I"/>
</dbReference>
<proteinExistence type="inferred from homology"/>
<dbReference type="InterPro" id="IPR036396">
    <property type="entry name" value="Cyt_P450_sf"/>
</dbReference>
<evidence type="ECO:0000313" key="12">
    <source>
        <dbReference type="EMBL" id="KAK9266513.1"/>
    </source>
</evidence>
<keyword evidence="6 11" id="KW-1133">Transmembrane helix</keyword>
<comment type="subcellular location">
    <subcellularLocation>
        <location evidence="2">Membrane</location>
        <topology evidence="2">Single-pass membrane protein</topology>
    </subcellularLocation>
</comment>
<keyword evidence="13" id="KW-1185">Reference proteome</keyword>
<dbReference type="Gene3D" id="1.10.630.10">
    <property type="entry name" value="Cytochrome P450"/>
    <property type="match status" value="1"/>
</dbReference>
<gene>
    <name evidence="12" type="ORF">L1049_028609</name>
</gene>
<evidence type="ECO:0000256" key="6">
    <source>
        <dbReference type="ARBA" id="ARBA00022989"/>
    </source>
</evidence>
<evidence type="ECO:0008006" key="14">
    <source>
        <dbReference type="Google" id="ProtNLM"/>
    </source>
</evidence>
<dbReference type="Proteomes" id="UP001415857">
    <property type="component" value="Unassembled WGS sequence"/>
</dbReference>
<dbReference type="InterPro" id="IPR017972">
    <property type="entry name" value="Cyt_P450_CS"/>
</dbReference>
<evidence type="ECO:0000256" key="4">
    <source>
        <dbReference type="ARBA" id="ARBA00022692"/>
    </source>
</evidence>
<comment type="cofactor">
    <cofactor evidence="1 9">
        <name>heme</name>
        <dbReference type="ChEBI" id="CHEBI:30413"/>
    </cofactor>
</comment>
<feature type="binding site" description="axial binding residue" evidence="9">
    <location>
        <position position="433"/>
    </location>
    <ligand>
        <name>heme</name>
        <dbReference type="ChEBI" id="CHEBI:30413"/>
    </ligand>
    <ligandPart>
        <name>Fe</name>
        <dbReference type="ChEBI" id="CHEBI:18248"/>
    </ligandPart>
</feature>
<dbReference type="EMBL" id="JBBPBK010000114">
    <property type="protein sequence ID" value="KAK9266513.1"/>
    <property type="molecule type" value="Genomic_DNA"/>
</dbReference>
<evidence type="ECO:0000256" key="7">
    <source>
        <dbReference type="ARBA" id="ARBA00023002"/>
    </source>
</evidence>
<dbReference type="GO" id="GO:0016705">
    <property type="term" value="F:oxidoreductase activity, acting on paired donors, with incorporation or reduction of molecular oxygen"/>
    <property type="evidence" value="ECO:0007669"/>
    <property type="project" value="InterPro"/>
</dbReference>
<accession>A0AAP0N5R9</accession>